<feature type="transmembrane region" description="Helical" evidence="5">
    <location>
        <begin position="12"/>
        <end position="41"/>
    </location>
</feature>
<dbReference type="InterPro" id="IPR052165">
    <property type="entry name" value="Membrane_assoc_protease"/>
</dbReference>
<evidence type="ECO:0000259" key="6">
    <source>
        <dbReference type="Pfam" id="PF01957"/>
    </source>
</evidence>
<keyword evidence="2 5" id="KW-0812">Transmembrane</keyword>
<keyword evidence="3 5" id="KW-1133">Transmembrane helix</keyword>
<protein>
    <submittedName>
        <fullName evidence="7">NfeD family protein</fullName>
    </submittedName>
</protein>
<evidence type="ECO:0000256" key="1">
    <source>
        <dbReference type="ARBA" id="ARBA00004141"/>
    </source>
</evidence>
<dbReference type="KEGG" id="ntd:EGO55_15985"/>
<dbReference type="eggNOG" id="COG1585">
    <property type="taxonomic scope" value="Bacteria"/>
</dbReference>
<evidence type="ECO:0000256" key="5">
    <source>
        <dbReference type="SAM" id="Phobius"/>
    </source>
</evidence>
<dbReference type="PANTHER" id="PTHR33507:SF3">
    <property type="entry name" value="INNER MEMBRANE PROTEIN YBBJ"/>
    <property type="match status" value="1"/>
</dbReference>
<evidence type="ECO:0000256" key="2">
    <source>
        <dbReference type="ARBA" id="ARBA00022692"/>
    </source>
</evidence>
<dbReference type="Gene3D" id="2.40.50.140">
    <property type="entry name" value="Nucleic acid-binding proteins"/>
    <property type="match status" value="1"/>
</dbReference>
<dbReference type="InterPro" id="IPR002810">
    <property type="entry name" value="NfeD-like_C"/>
</dbReference>
<dbReference type="AlphaFoldDB" id="U2ZQ19"/>
<comment type="subcellular location">
    <subcellularLocation>
        <location evidence="1">Membrane</location>
        <topology evidence="1">Multi-pass membrane protein</topology>
    </subcellularLocation>
</comment>
<reference evidence="7 8" key="1">
    <citation type="submission" date="2013-09" db="EMBL/GenBank/DDBJ databases">
        <title>Whole genome shotgun sequence of Novosphingobium tardaugens NBRC 16725.</title>
        <authorList>
            <person name="Isaki S."/>
            <person name="Hosoyama A."/>
            <person name="Tsuchikane K."/>
            <person name="Katsumata H."/>
            <person name="Ando Y."/>
            <person name="Yamazaki S."/>
            <person name="Fujita N."/>
        </authorList>
    </citation>
    <scope>NUCLEOTIDE SEQUENCE [LARGE SCALE GENOMIC DNA]</scope>
    <source>
        <strain evidence="7 8">NBRC 16725</strain>
    </source>
</reference>
<name>U2ZQ19_9SPHN</name>
<dbReference type="PANTHER" id="PTHR33507">
    <property type="entry name" value="INNER MEMBRANE PROTEIN YBBJ"/>
    <property type="match status" value="1"/>
</dbReference>
<dbReference type="Pfam" id="PF01957">
    <property type="entry name" value="NfeD"/>
    <property type="match status" value="1"/>
</dbReference>
<dbReference type="InterPro" id="IPR012340">
    <property type="entry name" value="NA-bd_OB-fold"/>
</dbReference>
<evidence type="ECO:0000313" key="7">
    <source>
        <dbReference type="EMBL" id="GAD47464.1"/>
    </source>
</evidence>
<feature type="domain" description="NfeD-like C-terminal" evidence="6">
    <location>
        <begin position="92"/>
        <end position="146"/>
    </location>
</feature>
<gene>
    <name evidence="7" type="ORF">NT2_01_02330</name>
</gene>
<evidence type="ECO:0000256" key="4">
    <source>
        <dbReference type="ARBA" id="ARBA00023136"/>
    </source>
</evidence>
<proteinExistence type="predicted"/>
<keyword evidence="8" id="KW-1185">Reference proteome</keyword>
<keyword evidence="4 5" id="KW-0472">Membrane</keyword>
<dbReference type="RefSeq" id="WP_021688371.1">
    <property type="nucleotide sequence ID" value="NZ_BASZ01000001.1"/>
</dbReference>
<feature type="transmembrane region" description="Helical" evidence="5">
    <location>
        <begin position="47"/>
        <end position="70"/>
    </location>
</feature>
<accession>U2ZQ19</accession>
<comment type="caution">
    <text evidence="7">The sequence shown here is derived from an EMBL/GenBank/DDBJ whole genome shotgun (WGS) entry which is preliminary data.</text>
</comment>
<dbReference type="GO" id="GO:0005886">
    <property type="term" value="C:plasma membrane"/>
    <property type="evidence" value="ECO:0007669"/>
    <property type="project" value="TreeGrafter"/>
</dbReference>
<dbReference type="EMBL" id="BASZ01000001">
    <property type="protein sequence ID" value="GAD47464.1"/>
    <property type="molecule type" value="Genomic_DNA"/>
</dbReference>
<dbReference type="Proteomes" id="UP000016568">
    <property type="component" value="Unassembled WGS sequence"/>
</dbReference>
<sequence length="148" mass="15690">MEPFSDLDPHWAWLALGLILATAEMAVPGFFLIWLAGAALITGVAVWLLPISFALQIVIFAVLAIVAVFLGRNYLRANPVEAADPAMNRRGARLVGEAATVTQGIENGSGRVHHGDSEWLARGPDCPPGTRVRITGSDGVVLLVEPVA</sequence>
<evidence type="ECO:0000313" key="8">
    <source>
        <dbReference type="Proteomes" id="UP000016568"/>
    </source>
</evidence>
<evidence type="ECO:0000256" key="3">
    <source>
        <dbReference type="ARBA" id="ARBA00022989"/>
    </source>
</evidence>
<organism evidence="7 8">
    <name type="scientific">Caenibius tardaugens NBRC 16725</name>
    <dbReference type="NCBI Taxonomy" id="1219035"/>
    <lineage>
        <taxon>Bacteria</taxon>
        <taxon>Pseudomonadati</taxon>
        <taxon>Pseudomonadota</taxon>
        <taxon>Alphaproteobacteria</taxon>
        <taxon>Sphingomonadales</taxon>
        <taxon>Erythrobacteraceae</taxon>
        <taxon>Caenibius</taxon>
    </lineage>
</organism>
<dbReference type="OrthoDB" id="9810336at2"/>